<evidence type="ECO:0000313" key="3">
    <source>
        <dbReference type="EMBL" id="GAX14954.1"/>
    </source>
</evidence>
<gene>
    <name evidence="3" type="ORF">FisN_12Lh345</name>
</gene>
<accession>A0A1Z5JLU1</accession>
<protein>
    <submittedName>
        <fullName evidence="3">Uncharacterized protein</fullName>
    </submittedName>
</protein>
<name>A0A1Z5JLU1_FISSO</name>
<reference evidence="3 4" key="1">
    <citation type="journal article" date="2015" name="Plant Cell">
        <title>Oil accumulation by the oleaginous diatom Fistulifera solaris as revealed by the genome and transcriptome.</title>
        <authorList>
            <person name="Tanaka T."/>
            <person name="Maeda Y."/>
            <person name="Veluchamy A."/>
            <person name="Tanaka M."/>
            <person name="Abida H."/>
            <person name="Marechal E."/>
            <person name="Bowler C."/>
            <person name="Muto M."/>
            <person name="Sunaga Y."/>
            <person name="Tanaka M."/>
            <person name="Yoshino T."/>
            <person name="Taniguchi T."/>
            <person name="Fukuda Y."/>
            <person name="Nemoto M."/>
            <person name="Matsumoto M."/>
            <person name="Wong P.S."/>
            <person name="Aburatani S."/>
            <person name="Fujibuchi W."/>
        </authorList>
    </citation>
    <scope>NUCLEOTIDE SEQUENCE [LARGE SCALE GENOMIC DNA]</scope>
    <source>
        <strain evidence="3 4">JPCC DA0580</strain>
    </source>
</reference>
<organism evidence="3 4">
    <name type="scientific">Fistulifera solaris</name>
    <name type="common">Oleaginous diatom</name>
    <dbReference type="NCBI Taxonomy" id="1519565"/>
    <lineage>
        <taxon>Eukaryota</taxon>
        <taxon>Sar</taxon>
        <taxon>Stramenopiles</taxon>
        <taxon>Ochrophyta</taxon>
        <taxon>Bacillariophyta</taxon>
        <taxon>Bacillariophyceae</taxon>
        <taxon>Bacillariophycidae</taxon>
        <taxon>Naviculales</taxon>
        <taxon>Naviculaceae</taxon>
        <taxon>Fistulifera</taxon>
    </lineage>
</organism>
<proteinExistence type="predicted"/>
<comment type="caution">
    <text evidence="3">The sequence shown here is derived from an EMBL/GenBank/DDBJ whole genome shotgun (WGS) entry which is preliminary data.</text>
</comment>
<keyword evidence="1" id="KW-0175">Coiled coil</keyword>
<dbReference type="OrthoDB" id="38728at2759"/>
<feature type="signal peptide" evidence="2">
    <location>
        <begin position="1"/>
        <end position="19"/>
    </location>
</feature>
<evidence type="ECO:0000256" key="1">
    <source>
        <dbReference type="SAM" id="Coils"/>
    </source>
</evidence>
<feature type="chain" id="PRO_5012938779" evidence="2">
    <location>
        <begin position="20"/>
        <end position="517"/>
    </location>
</feature>
<dbReference type="InParanoid" id="A0A1Z5JLU1"/>
<sequence length="517" mass="57359">MKFSAAAVTLLSCSYEVSSFTVNPFRQVSQGCRPLYGILDEINSDSYNLLGSDNEGTNVNMNDAYEMFLADLVFSTNDPRVDIINKIELAGSDEFVNFLDQKVERSNDPEERLALKDLYEMIIDIKTKMEVSKLAEERAAKEAEEAEKKRIEAAEADADAGRQLSASDILKKAAAIEKGEMGVTSEQKTNKKNSFYDAELTPEIRLSYESLLKKVMPPYKGGESYASVVYNFYDQFDAQFVKVLNERASNGENDAAELLAALAVEQQKRMARAAELLKSVLSLGEPARMEGALIKKVREGEVDEAFLLLLEANENQARIAGANGPAELMKRLRLRAADEKDKQLSSKEIRLIRKLLRTDDAAAREQILEDAFTPKTVLLVPGTAENAQKAVDGEAPDQEKPVPDVPPPDFINACKAVLLNFGNLGSDDENRGDLASRIKKLASEAEVVATRIYGQGMSVREYQDRVWKDQTTSIFDLERMEIEAERNGEVAPWSNPDADDMFMPGFDSDGRMQIGGI</sequence>
<evidence type="ECO:0000256" key="2">
    <source>
        <dbReference type="SAM" id="SignalP"/>
    </source>
</evidence>
<keyword evidence="4" id="KW-1185">Reference proteome</keyword>
<dbReference type="AlphaFoldDB" id="A0A1Z5JLU1"/>
<evidence type="ECO:0000313" key="4">
    <source>
        <dbReference type="Proteomes" id="UP000198406"/>
    </source>
</evidence>
<keyword evidence="2" id="KW-0732">Signal</keyword>
<dbReference type="EMBL" id="BDSP01000087">
    <property type="protein sequence ID" value="GAX14954.1"/>
    <property type="molecule type" value="Genomic_DNA"/>
</dbReference>
<dbReference type="Proteomes" id="UP000198406">
    <property type="component" value="Unassembled WGS sequence"/>
</dbReference>
<feature type="coiled-coil region" evidence="1">
    <location>
        <begin position="129"/>
        <end position="157"/>
    </location>
</feature>